<proteinExistence type="predicted"/>
<sequence>MVEAEDHPNDLAHPGGPPMGDTPISEIRG</sequence>
<evidence type="ECO:0000256" key="1">
    <source>
        <dbReference type="SAM" id="MobiDB-lite"/>
    </source>
</evidence>
<comment type="caution">
    <text evidence="2">The sequence shown here is derived from an EMBL/GenBank/DDBJ whole genome shotgun (WGS) entry which is preliminary data.</text>
</comment>
<gene>
    <name evidence="2" type="ORF">GGQ61_002931</name>
</gene>
<keyword evidence="3" id="KW-1185">Reference proteome</keyword>
<dbReference type="EMBL" id="JACIDK010000004">
    <property type="protein sequence ID" value="MBB3892198.1"/>
    <property type="molecule type" value="Genomic_DNA"/>
</dbReference>
<accession>A0A840A1C6</accession>
<evidence type="ECO:0000313" key="3">
    <source>
        <dbReference type="Proteomes" id="UP000530564"/>
    </source>
</evidence>
<reference evidence="2 3" key="1">
    <citation type="submission" date="2020-08" db="EMBL/GenBank/DDBJ databases">
        <title>Genomic Encyclopedia of Type Strains, Phase IV (KMG-IV): sequencing the most valuable type-strain genomes for metagenomic binning, comparative biology and taxonomic classification.</title>
        <authorList>
            <person name="Goeker M."/>
        </authorList>
    </citation>
    <scope>NUCLEOTIDE SEQUENCE [LARGE SCALE GENOMIC DNA]</scope>
    <source>
        <strain evidence="2 3">DSM 21793</strain>
    </source>
</reference>
<feature type="region of interest" description="Disordered" evidence="1">
    <location>
        <begin position="1"/>
        <end position="29"/>
    </location>
</feature>
<organism evidence="2 3">
    <name type="scientific">Phenylobacterium haematophilum</name>
    <dbReference type="NCBI Taxonomy" id="98513"/>
    <lineage>
        <taxon>Bacteria</taxon>
        <taxon>Pseudomonadati</taxon>
        <taxon>Pseudomonadota</taxon>
        <taxon>Alphaproteobacteria</taxon>
        <taxon>Caulobacterales</taxon>
        <taxon>Caulobacteraceae</taxon>
        <taxon>Phenylobacterium</taxon>
    </lineage>
</organism>
<dbReference type="Proteomes" id="UP000530564">
    <property type="component" value="Unassembled WGS sequence"/>
</dbReference>
<dbReference type="AlphaFoldDB" id="A0A840A1C6"/>
<protein>
    <submittedName>
        <fullName evidence="2">Uncharacterized protein</fullName>
    </submittedName>
</protein>
<evidence type="ECO:0000313" key="2">
    <source>
        <dbReference type="EMBL" id="MBB3892198.1"/>
    </source>
</evidence>
<feature type="compositionally biased region" description="Basic and acidic residues" evidence="1">
    <location>
        <begin position="1"/>
        <end position="10"/>
    </location>
</feature>
<name>A0A840A1C6_9CAUL</name>